<accession>A0A9N9PSJ5</accession>
<evidence type="ECO:0000313" key="1">
    <source>
        <dbReference type="EMBL" id="CAG8973603.1"/>
    </source>
</evidence>
<dbReference type="EMBL" id="CAJVRM010000076">
    <property type="protein sequence ID" value="CAG8973603.1"/>
    <property type="molecule type" value="Genomic_DNA"/>
</dbReference>
<reference evidence="1" key="1">
    <citation type="submission" date="2021-07" db="EMBL/GenBank/DDBJ databases">
        <authorList>
            <person name="Durling M."/>
        </authorList>
    </citation>
    <scope>NUCLEOTIDE SEQUENCE</scope>
</reference>
<name>A0A9N9PSJ5_9HELO</name>
<dbReference type="AlphaFoldDB" id="A0A9N9PSJ5"/>
<protein>
    <submittedName>
        <fullName evidence="1">Uncharacterized protein</fullName>
    </submittedName>
</protein>
<comment type="caution">
    <text evidence="1">The sequence shown here is derived from an EMBL/GenBank/DDBJ whole genome shotgun (WGS) entry which is preliminary data.</text>
</comment>
<dbReference type="Proteomes" id="UP000701801">
    <property type="component" value="Unassembled WGS sequence"/>
</dbReference>
<gene>
    <name evidence="1" type="ORF">HYALB_00009755</name>
</gene>
<sequence length="85" mass="9789">MNIQQLSFFTGQGISAAALNESDTYIATRFYGAYDVIQKNLFNKLKVLLDEAIKSTEFEPFALSEIRRFRRHLSKATSKIEDYSM</sequence>
<keyword evidence="2" id="KW-1185">Reference proteome</keyword>
<organism evidence="1 2">
    <name type="scientific">Hymenoscyphus albidus</name>
    <dbReference type="NCBI Taxonomy" id="595503"/>
    <lineage>
        <taxon>Eukaryota</taxon>
        <taxon>Fungi</taxon>
        <taxon>Dikarya</taxon>
        <taxon>Ascomycota</taxon>
        <taxon>Pezizomycotina</taxon>
        <taxon>Leotiomycetes</taxon>
        <taxon>Helotiales</taxon>
        <taxon>Helotiaceae</taxon>
        <taxon>Hymenoscyphus</taxon>
    </lineage>
</organism>
<evidence type="ECO:0000313" key="2">
    <source>
        <dbReference type="Proteomes" id="UP000701801"/>
    </source>
</evidence>
<proteinExistence type="predicted"/>